<dbReference type="EC" id="4.1.1.23" evidence="4"/>
<dbReference type="GO" id="GO:0019854">
    <property type="term" value="P:L-ascorbic acid catabolic process"/>
    <property type="evidence" value="ECO:0007669"/>
    <property type="project" value="TreeGrafter"/>
</dbReference>
<feature type="domain" description="Orotidine 5'-phosphate decarboxylase" evidence="3">
    <location>
        <begin position="14"/>
        <end position="219"/>
    </location>
</feature>
<dbReference type="Gene3D" id="3.20.20.70">
    <property type="entry name" value="Aldolase class I"/>
    <property type="match status" value="1"/>
</dbReference>
<evidence type="ECO:0000256" key="2">
    <source>
        <dbReference type="ARBA" id="ARBA00023277"/>
    </source>
</evidence>
<gene>
    <name evidence="4" type="ORF">V6M85_10775</name>
</gene>
<organism evidence="4 5">
    <name type="scientific">Sulfolobus tengchongensis</name>
    <dbReference type="NCBI Taxonomy" id="207809"/>
    <lineage>
        <taxon>Archaea</taxon>
        <taxon>Thermoproteota</taxon>
        <taxon>Thermoprotei</taxon>
        <taxon>Sulfolobales</taxon>
        <taxon>Sulfolobaceae</taxon>
        <taxon>Sulfolobus</taxon>
    </lineage>
</organism>
<evidence type="ECO:0000313" key="4">
    <source>
        <dbReference type="EMBL" id="WWQ59940.1"/>
    </source>
</evidence>
<evidence type="ECO:0000259" key="3">
    <source>
        <dbReference type="SMART" id="SM00934"/>
    </source>
</evidence>
<name>A0AAX4KYW1_9CREN</name>
<dbReference type="InterPro" id="IPR041710">
    <property type="entry name" value="HPS/KGPDC"/>
</dbReference>
<keyword evidence="2" id="KW-0119">Carbohydrate metabolism</keyword>
<dbReference type="GO" id="GO:0004590">
    <property type="term" value="F:orotidine-5'-phosphate decarboxylase activity"/>
    <property type="evidence" value="ECO:0007669"/>
    <property type="project" value="UniProtKB-EC"/>
</dbReference>
<dbReference type="SMART" id="SM00934">
    <property type="entry name" value="OMPdecase"/>
    <property type="match status" value="1"/>
</dbReference>
<dbReference type="AlphaFoldDB" id="A0AAX4KYW1"/>
<dbReference type="InterPro" id="IPR011060">
    <property type="entry name" value="RibuloseP-bd_barrel"/>
</dbReference>
<dbReference type="InterPro" id="IPR013785">
    <property type="entry name" value="Aldolase_TIM"/>
</dbReference>
<dbReference type="CDD" id="cd04726">
    <property type="entry name" value="KGPDC_HPS"/>
    <property type="match status" value="1"/>
</dbReference>
<dbReference type="RefSeq" id="WP_338599844.1">
    <property type="nucleotide sequence ID" value="NZ_CP146016.1"/>
</dbReference>
<dbReference type="FunFam" id="3.20.20.70:FF:000022">
    <property type="entry name" value="3-keto-L-gulonate-6-phosphate decarboxylase UlaD"/>
    <property type="match status" value="1"/>
</dbReference>
<dbReference type="InterPro" id="IPR001754">
    <property type="entry name" value="OMPdeCOase_dom"/>
</dbReference>
<dbReference type="Pfam" id="PF00215">
    <property type="entry name" value="OMPdecase"/>
    <property type="match status" value="1"/>
</dbReference>
<dbReference type="GeneID" id="89337258"/>
<evidence type="ECO:0000256" key="1">
    <source>
        <dbReference type="ARBA" id="ARBA00023239"/>
    </source>
</evidence>
<dbReference type="Proteomes" id="UP001432202">
    <property type="component" value="Chromosome"/>
</dbReference>
<dbReference type="PANTHER" id="PTHR35039">
    <property type="entry name" value="3-KETO-L-GULONATE-6-PHOSPHATE DECARBOXYLASE SGBH-RELATED"/>
    <property type="match status" value="1"/>
</dbReference>
<keyword evidence="5" id="KW-1185">Reference proteome</keyword>
<evidence type="ECO:0000313" key="5">
    <source>
        <dbReference type="Proteomes" id="UP001432202"/>
    </source>
</evidence>
<reference evidence="4 5" key="1">
    <citation type="submission" date="2024-02" db="EMBL/GenBank/DDBJ databases">
        <title>STSV induces naive adaptation in Sulfolobus.</title>
        <authorList>
            <person name="Xiang X."/>
            <person name="Song M."/>
        </authorList>
    </citation>
    <scope>NUCLEOTIDE SEQUENCE [LARGE SCALE GENOMIC DNA]</scope>
    <source>
        <strain evidence="4 5">RT2</strain>
    </source>
</reference>
<dbReference type="PANTHER" id="PTHR35039:SF3">
    <property type="entry name" value="3-KETO-L-GULONATE-6-PHOSPHATE DECARBOXYLASE SGBH-RELATED"/>
    <property type="match status" value="1"/>
</dbReference>
<protein>
    <submittedName>
        <fullName evidence="4">Orotidine 5'-phosphate decarboxylase / HUMPS family protein</fullName>
        <ecNumber evidence="4">4.1.1.23</ecNumber>
    </submittedName>
</protein>
<dbReference type="EMBL" id="CP146016">
    <property type="protein sequence ID" value="WWQ59940.1"/>
    <property type="molecule type" value="Genomic_DNA"/>
</dbReference>
<dbReference type="SUPFAM" id="SSF51366">
    <property type="entry name" value="Ribulose-phoshate binding barrel"/>
    <property type="match status" value="1"/>
</dbReference>
<dbReference type="GO" id="GO:0006207">
    <property type="term" value="P:'de novo' pyrimidine nucleobase biosynthetic process"/>
    <property type="evidence" value="ECO:0007669"/>
    <property type="project" value="InterPro"/>
</dbReference>
<accession>A0AAX4KYW1</accession>
<sequence>MREVLLEKLHNGKFLQVALDFIDINAALKIVNEVKDLENEIIEIGTPLLKSTGIEGIRKIKLLLNTDKIIVADTKTADAGDVEVEIAKLGGANVMTVLGIMDDSTIYSAVRKAKEEDLLVQADLINVKNIYERAKELKQLGVDIIGLHIGLDVQKSRGITIADLKNEIKKVSELGLILSVAGGLNKDRIMELIELPINIYVVGSAITKSKEPRRTAEDIVNILKGGR</sequence>
<keyword evidence="1 4" id="KW-0456">Lyase</keyword>
<proteinExistence type="predicted"/>
<dbReference type="GO" id="GO:0033982">
    <property type="term" value="F:3-dehydro-L-gulonate-6-phosphate decarboxylase activity"/>
    <property type="evidence" value="ECO:0007669"/>
    <property type="project" value="TreeGrafter"/>
</dbReference>